<dbReference type="PANTHER" id="PTHR22925:SF3">
    <property type="entry name" value="GLYCOSYL HYDROLASE FAMILY PROTEIN 43"/>
    <property type="match status" value="1"/>
</dbReference>
<evidence type="ECO:0000313" key="7">
    <source>
        <dbReference type="Proteomes" id="UP000184240"/>
    </source>
</evidence>
<reference evidence="5 8" key="3">
    <citation type="submission" date="2018-07" db="EMBL/GenBank/DDBJ databases">
        <title>Leeuwenhoekiella genomics.</title>
        <authorList>
            <person name="Tahon G."/>
            <person name="Willems A."/>
        </authorList>
    </citation>
    <scope>NUCLEOTIDE SEQUENCE [LARGE SCALE GENOMIC DNA]</scope>
    <source>
        <strain evidence="5 8">LMG 24856</strain>
    </source>
</reference>
<dbReference type="EMBL" id="FQXT01000003">
    <property type="protein sequence ID" value="SHH98749.1"/>
    <property type="molecule type" value="Genomic_DNA"/>
</dbReference>
<dbReference type="EMBL" id="QOVN01000002">
    <property type="protein sequence ID" value="RXG30022.1"/>
    <property type="molecule type" value="Genomic_DNA"/>
</dbReference>
<evidence type="ECO:0000313" key="6">
    <source>
        <dbReference type="EMBL" id="SHH98749.1"/>
    </source>
</evidence>
<evidence type="ECO:0000256" key="2">
    <source>
        <dbReference type="ARBA" id="ARBA00022801"/>
    </source>
</evidence>
<dbReference type="InterPro" id="IPR023296">
    <property type="entry name" value="Glyco_hydro_beta-prop_sf"/>
</dbReference>
<dbReference type="Proteomes" id="UP000290037">
    <property type="component" value="Unassembled WGS sequence"/>
</dbReference>
<reference evidence="6" key="1">
    <citation type="submission" date="2016-11" db="EMBL/GenBank/DDBJ databases">
        <authorList>
            <person name="Jaros S."/>
            <person name="Januszkiewicz K."/>
            <person name="Wedrychowicz H."/>
        </authorList>
    </citation>
    <scope>NUCLEOTIDE SEQUENCE [LARGE SCALE GENOMIC DNA]</scope>
    <source>
        <strain evidence="6">DSM 19859</strain>
    </source>
</reference>
<dbReference type="GO" id="GO:0004553">
    <property type="term" value="F:hydrolase activity, hydrolyzing O-glycosyl compounds"/>
    <property type="evidence" value="ECO:0007669"/>
    <property type="project" value="InterPro"/>
</dbReference>
<gene>
    <name evidence="5" type="ORF">DSM01_770</name>
    <name evidence="6" type="ORF">SAMN04487999_1477</name>
</gene>
<evidence type="ECO:0000256" key="1">
    <source>
        <dbReference type="ARBA" id="ARBA00009865"/>
    </source>
</evidence>
<comment type="similarity">
    <text evidence="1 4">Belongs to the glycosyl hydrolase 43 family.</text>
</comment>
<dbReference type="GO" id="GO:0005975">
    <property type="term" value="P:carbohydrate metabolic process"/>
    <property type="evidence" value="ECO:0007669"/>
    <property type="project" value="InterPro"/>
</dbReference>
<keyword evidence="2 4" id="KW-0378">Hydrolase</keyword>
<proteinExistence type="inferred from homology"/>
<dbReference type="AlphaFoldDB" id="A0A1M5XG81"/>
<dbReference type="RefSeq" id="WP_072981857.1">
    <property type="nucleotide sequence ID" value="NZ_FQXT01000003.1"/>
</dbReference>
<accession>A0A1M5XG81</accession>
<dbReference type="SUPFAM" id="SSF75005">
    <property type="entry name" value="Arabinanase/levansucrase/invertase"/>
    <property type="match status" value="1"/>
</dbReference>
<protein>
    <submittedName>
        <fullName evidence="5">Glycosyl hydrolase family 43</fullName>
    </submittedName>
    <submittedName>
        <fullName evidence="6">Glycosyl hydrolases family 43</fullName>
    </submittedName>
</protein>
<evidence type="ECO:0000256" key="3">
    <source>
        <dbReference type="ARBA" id="ARBA00023295"/>
    </source>
</evidence>
<evidence type="ECO:0000313" key="5">
    <source>
        <dbReference type="EMBL" id="RXG30022.1"/>
    </source>
</evidence>
<dbReference type="CDD" id="cd18825">
    <property type="entry name" value="GH43_CtGH43-like"/>
    <property type="match status" value="1"/>
</dbReference>
<keyword evidence="8" id="KW-1185">Reference proteome</keyword>
<keyword evidence="3 4" id="KW-0326">Glycosidase</keyword>
<organism evidence="6 7">
    <name type="scientific">Leeuwenhoekiella palythoae</name>
    <dbReference type="NCBI Taxonomy" id="573501"/>
    <lineage>
        <taxon>Bacteria</taxon>
        <taxon>Pseudomonadati</taxon>
        <taxon>Bacteroidota</taxon>
        <taxon>Flavobacteriia</taxon>
        <taxon>Flavobacteriales</taxon>
        <taxon>Flavobacteriaceae</taxon>
        <taxon>Leeuwenhoekiella</taxon>
    </lineage>
</organism>
<dbReference type="OrthoDB" id="273314at2"/>
<dbReference type="Proteomes" id="UP000184240">
    <property type="component" value="Unassembled WGS sequence"/>
</dbReference>
<dbReference type="InterPro" id="IPR006710">
    <property type="entry name" value="Glyco_hydro_43"/>
</dbReference>
<dbReference type="PANTHER" id="PTHR22925">
    <property type="entry name" value="GLYCOSYL HYDROLASE 43 FAMILY MEMBER"/>
    <property type="match status" value="1"/>
</dbReference>
<dbReference type="Gene3D" id="2.115.10.20">
    <property type="entry name" value="Glycosyl hydrolase domain, family 43"/>
    <property type="match status" value="1"/>
</dbReference>
<dbReference type="STRING" id="573501.SAMN04487999_1477"/>
<name>A0A1M5XG81_9FLAO</name>
<evidence type="ECO:0000256" key="4">
    <source>
        <dbReference type="RuleBase" id="RU361187"/>
    </source>
</evidence>
<sequence length="386" mass="44445">MFTNYIKVFQLIAAVILSASVYGQKNDHSSFFPGKLWPDNDGNHINAHGGGILYHNENYYWYGEHKGANSLAEVGVRVYKSKDLINWSNEGVALEVSTDPNSEITIGSVIERPKVIFNKKTKLFVMWFHLELKGQGYAAARTAVATSQSPTGPFKYIQSFRPNQKSWPQNFELSQTQENLEEQHLEWWTEEWHQALVDGLYVRRDFKKGQMSRDMTVFVDDDDTAYHISSSEENQTLHISKLTDDYLGFSKEWVRVKPGGQNEAPAVFKHKETYYMITSGLTGWKPNKARSFKAKSMFGPWEKLANPAKGKNADVTFFSQSTYVLPINRAEGIYIYMGDRWNPKKHSDGRYIWLPLVVKQGQPAMEWQDEWSLDQLKYISDNHKAD</sequence>
<evidence type="ECO:0000313" key="8">
    <source>
        <dbReference type="Proteomes" id="UP000290037"/>
    </source>
</evidence>
<dbReference type="Pfam" id="PF04616">
    <property type="entry name" value="Glyco_hydro_43"/>
    <property type="match status" value="1"/>
</dbReference>
<reference evidence="7" key="2">
    <citation type="submission" date="2016-11" db="EMBL/GenBank/DDBJ databases">
        <authorList>
            <person name="Varghese N."/>
            <person name="Submissions S."/>
        </authorList>
    </citation>
    <scope>NUCLEOTIDE SEQUENCE [LARGE SCALE GENOMIC DNA]</scope>
    <source>
        <strain evidence="7">DSM 19859</strain>
    </source>
</reference>